<dbReference type="PROSITE" id="PS00198">
    <property type="entry name" value="4FE4S_FER_1"/>
    <property type="match status" value="1"/>
</dbReference>
<feature type="region of interest" description="Disordered" evidence="7">
    <location>
        <begin position="64"/>
        <end position="108"/>
    </location>
</feature>
<keyword evidence="11" id="KW-1185">Reference proteome</keyword>
<dbReference type="STRING" id="679926.Mpet_0428"/>
<sequence length="431" mass="45951" precursor="true">MAGKRIRRIIPAAAGAAGLAVPACAAVCPKGIGDCPYPGRCFLYVDSNGDSICDYTPGDTSQVATDADPVTVTNSSATDSGNRHRGGSAADTVQSTVSPSGGPESSPESGLNPLLLTAAGLFVAGVLILSAYFILRYLKRENPLLYSRLFLYAGMVPLLLAILIVLNDPESFGISGTFADMAERYSGIVYMFGGALVMAGLWLKNGVSREMTISVLILTIAAGFLLVLPIAPDGFYSVVSGLTTLQFAGIGFVGLVLLVCISLIFGRVFCAHMCPAGAVQELLSRLPLPKLEIRDRRIPNAVRLIVFIVLIAGALFSINTFEYIGVSHFFAMIFSAAAVVFAVILVLSLFVYRPFCTFLCPYGLVFSMASRFGRFGLKRTEDCIDCGKCERVCPTVEAGRDGRKAECYLCGRCIEVCPKDSAIVFGKRSEP</sequence>
<gene>
    <name evidence="10" type="ordered locus">Mpet_0428</name>
</gene>
<dbReference type="InterPro" id="IPR017900">
    <property type="entry name" value="4Fe4S_Fe_S_CS"/>
</dbReference>
<dbReference type="KEGG" id="mpi:Mpet_0428"/>
<dbReference type="GO" id="GO:0046872">
    <property type="term" value="F:metal ion binding"/>
    <property type="evidence" value="ECO:0007669"/>
    <property type="project" value="UniProtKB-KW"/>
</dbReference>
<dbReference type="HOGENOM" id="CLU_635560_0_0_2"/>
<dbReference type="GO" id="GO:0051539">
    <property type="term" value="F:4 iron, 4 sulfur cluster binding"/>
    <property type="evidence" value="ECO:0007669"/>
    <property type="project" value="UniProtKB-KW"/>
</dbReference>
<dbReference type="Gene3D" id="3.30.70.20">
    <property type="match status" value="1"/>
</dbReference>
<dbReference type="eggNOG" id="arCOG02772">
    <property type="taxonomic scope" value="Archaea"/>
</dbReference>
<evidence type="ECO:0000256" key="7">
    <source>
        <dbReference type="SAM" id="MobiDB-lite"/>
    </source>
</evidence>
<feature type="transmembrane region" description="Helical" evidence="8">
    <location>
        <begin position="187"/>
        <end position="203"/>
    </location>
</feature>
<keyword evidence="10" id="KW-0808">Transferase</keyword>
<keyword evidence="2" id="KW-0004">4Fe-4S</keyword>
<dbReference type="Proteomes" id="UP000006565">
    <property type="component" value="Chromosome"/>
</dbReference>
<evidence type="ECO:0000256" key="1">
    <source>
        <dbReference type="ARBA" id="ARBA00022448"/>
    </source>
</evidence>
<dbReference type="GeneID" id="9742875"/>
<dbReference type="SUPFAM" id="SSF54862">
    <property type="entry name" value="4Fe-4S ferredoxins"/>
    <property type="match status" value="1"/>
</dbReference>
<keyword evidence="8" id="KW-0812">Transmembrane</keyword>
<evidence type="ECO:0000313" key="11">
    <source>
        <dbReference type="Proteomes" id="UP000006565"/>
    </source>
</evidence>
<name>E1RGJ1_METP4</name>
<feature type="domain" description="4Fe-4S ferredoxin-type" evidence="9">
    <location>
        <begin position="406"/>
        <end position="428"/>
    </location>
</feature>
<dbReference type="Pfam" id="PF12801">
    <property type="entry name" value="Fer4_5"/>
    <property type="match status" value="1"/>
</dbReference>
<evidence type="ECO:0000256" key="5">
    <source>
        <dbReference type="ARBA" id="ARBA00023004"/>
    </source>
</evidence>
<keyword evidence="3" id="KW-0479">Metal-binding</keyword>
<keyword evidence="4" id="KW-0249">Electron transport</keyword>
<dbReference type="GO" id="GO:0016491">
    <property type="term" value="F:oxidoreductase activity"/>
    <property type="evidence" value="ECO:0007669"/>
    <property type="project" value="UniProtKB-ARBA"/>
</dbReference>
<feature type="transmembrane region" description="Helical" evidence="8">
    <location>
        <begin position="114"/>
        <end position="137"/>
    </location>
</feature>
<dbReference type="GO" id="GO:0016740">
    <property type="term" value="F:transferase activity"/>
    <property type="evidence" value="ECO:0007669"/>
    <property type="project" value="UniProtKB-KW"/>
</dbReference>
<organism evidence="10 11">
    <name type="scientific">Methanolacinia petrolearia (strain DSM 11571 / OCM 486 / SEBR 4847)</name>
    <name type="common">Methanoplanus petrolearius</name>
    <dbReference type="NCBI Taxonomy" id="679926"/>
    <lineage>
        <taxon>Archaea</taxon>
        <taxon>Methanobacteriati</taxon>
        <taxon>Methanobacteriota</taxon>
        <taxon>Stenosarchaea group</taxon>
        <taxon>Methanomicrobia</taxon>
        <taxon>Methanomicrobiales</taxon>
        <taxon>Methanomicrobiaceae</taxon>
        <taxon>Methanolacinia</taxon>
    </lineage>
</organism>
<dbReference type="PANTHER" id="PTHR30176:SF3">
    <property type="entry name" value="FERREDOXIN-TYPE PROTEIN NAPH"/>
    <property type="match status" value="1"/>
</dbReference>
<feature type="compositionally biased region" description="Low complexity" evidence="7">
    <location>
        <begin position="98"/>
        <end position="108"/>
    </location>
</feature>
<evidence type="ECO:0000313" key="10">
    <source>
        <dbReference type="EMBL" id="ADN35202.1"/>
    </source>
</evidence>
<feature type="transmembrane region" description="Helical" evidence="8">
    <location>
        <begin position="300"/>
        <end position="318"/>
    </location>
</feature>
<evidence type="ECO:0000256" key="6">
    <source>
        <dbReference type="ARBA" id="ARBA00023014"/>
    </source>
</evidence>
<accession>E1RGJ1</accession>
<keyword evidence="6" id="KW-0411">Iron-sulfur</keyword>
<feature type="transmembrane region" description="Helical" evidence="8">
    <location>
        <begin position="149"/>
        <end position="167"/>
    </location>
</feature>
<dbReference type="Pfam" id="PF13746">
    <property type="entry name" value="Fer4_18"/>
    <property type="match status" value="1"/>
</dbReference>
<feature type="domain" description="4Fe-4S ferredoxin-type" evidence="9">
    <location>
        <begin position="373"/>
        <end position="404"/>
    </location>
</feature>
<feature type="transmembrane region" description="Helical" evidence="8">
    <location>
        <begin position="330"/>
        <end position="352"/>
    </location>
</feature>
<dbReference type="InterPro" id="IPR051684">
    <property type="entry name" value="Electron_Trans/Redox"/>
</dbReference>
<dbReference type="eggNOG" id="arCOG05048">
    <property type="taxonomic scope" value="Archaea"/>
</dbReference>
<keyword evidence="1" id="KW-0813">Transport</keyword>
<dbReference type="PROSITE" id="PS51379">
    <property type="entry name" value="4FE4S_FER_2"/>
    <property type="match status" value="2"/>
</dbReference>
<dbReference type="EMBL" id="CP002117">
    <property type="protein sequence ID" value="ADN35202.1"/>
    <property type="molecule type" value="Genomic_DNA"/>
</dbReference>
<proteinExistence type="predicted"/>
<feature type="transmembrane region" description="Helical" evidence="8">
    <location>
        <begin position="215"/>
        <end position="232"/>
    </location>
</feature>
<feature type="compositionally biased region" description="Polar residues" evidence="7">
    <location>
        <begin position="71"/>
        <end position="80"/>
    </location>
</feature>
<evidence type="ECO:0000256" key="8">
    <source>
        <dbReference type="SAM" id="Phobius"/>
    </source>
</evidence>
<evidence type="ECO:0000259" key="9">
    <source>
        <dbReference type="PROSITE" id="PS51379"/>
    </source>
</evidence>
<dbReference type="PANTHER" id="PTHR30176">
    <property type="entry name" value="FERREDOXIN-TYPE PROTEIN NAPH"/>
    <property type="match status" value="1"/>
</dbReference>
<dbReference type="RefSeq" id="WP_013328380.1">
    <property type="nucleotide sequence ID" value="NC_014507.1"/>
</dbReference>
<keyword evidence="8" id="KW-1133">Transmembrane helix</keyword>
<evidence type="ECO:0000256" key="4">
    <source>
        <dbReference type="ARBA" id="ARBA00022982"/>
    </source>
</evidence>
<keyword evidence="8" id="KW-0472">Membrane</keyword>
<keyword evidence="5" id="KW-0408">Iron</keyword>
<feature type="transmembrane region" description="Helical" evidence="8">
    <location>
        <begin position="244"/>
        <end position="265"/>
    </location>
</feature>
<evidence type="ECO:0000256" key="3">
    <source>
        <dbReference type="ARBA" id="ARBA00022723"/>
    </source>
</evidence>
<dbReference type="InterPro" id="IPR017896">
    <property type="entry name" value="4Fe4S_Fe-S-bd"/>
</dbReference>
<evidence type="ECO:0000256" key="2">
    <source>
        <dbReference type="ARBA" id="ARBA00022485"/>
    </source>
</evidence>
<protein>
    <submittedName>
        <fullName evidence="10">Aminoglycoside phosphotransferase-like protein</fullName>
    </submittedName>
</protein>
<reference evidence="10 11" key="1">
    <citation type="journal article" date="2010" name="Stand. Genomic Sci.">
        <title>Complete genome sequence of Methanoplanus petrolearius type strain (SEBR 4847).</title>
        <authorList>
            <person name="Brambilla E."/>
            <person name="Djao O.D."/>
            <person name="Daligault H."/>
            <person name="Lapidus A."/>
            <person name="Lucas S."/>
            <person name="Hammon N."/>
            <person name="Nolan M."/>
            <person name="Tice H."/>
            <person name="Cheng J.F."/>
            <person name="Han C."/>
            <person name="Tapia R."/>
            <person name="Goodwin L."/>
            <person name="Pitluck S."/>
            <person name="Liolios K."/>
            <person name="Ivanova N."/>
            <person name="Mavromatis K."/>
            <person name="Mikhailova N."/>
            <person name="Pati A."/>
            <person name="Chen A."/>
            <person name="Palaniappan K."/>
            <person name="Land M."/>
            <person name="Hauser L."/>
            <person name="Chang Y.J."/>
            <person name="Jeffries C.D."/>
            <person name="Rohde M."/>
            <person name="Spring S."/>
            <person name="Sikorski J."/>
            <person name="Goker M."/>
            <person name="Woyke T."/>
            <person name="Bristow J."/>
            <person name="Eisen J.A."/>
            <person name="Markowitz V."/>
            <person name="Hugenholtz P."/>
            <person name="Kyrpides N.C."/>
            <person name="Klenk H.P."/>
        </authorList>
    </citation>
    <scope>NUCLEOTIDE SEQUENCE [LARGE SCALE GENOMIC DNA]</scope>
    <source>
        <strain evidence="11">DSM 11571 / OCM 486 / SEBR 4847</strain>
    </source>
</reference>
<dbReference type="GO" id="GO:0005886">
    <property type="term" value="C:plasma membrane"/>
    <property type="evidence" value="ECO:0007669"/>
    <property type="project" value="TreeGrafter"/>
</dbReference>
<dbReference type="OrthoDB" id="23833at2157"/>
<dbReference type="AlphaFoldDB" id="E1RGJ1"/>